<protein>
    <submittedName>
        <fullName evidence="2">Uncharacterized protein</fullName>
    </submittedName>
</protein>
<sequence>MISKYISIPTLIVSFMVGLLFVFILGPEQKSIYIYPTPDNYTKNLYQDKANQCFEFKPLQVDCPLMPKTIPVQN</sequence>
<evidence type="ECO:0000256" key="1">
    <source>
        <dbReference type="SAM" id="Phobius"/>
    </source>
</evidence>
<dbReference type="AlphaFoldDB" id="A0A6C0ITQ5"/>
<reference evidence="2" key="1">
    <citation type="journal article" date="2020" name="Nature">
        <title>Giant virus diversity and host interactions through global metagenomics.</title>
        <authorList>
            <person name="Schulz F."/>
            <person name="Roux S."/>
            <person name="Paez-Espino D."/>
            <person name="Jungbluth S."/>
            <person name="Walsh D.A."/>
            <person name="Denef V.J."/>
            <person name="McMahon K.D."/>
            <person name="Konstantinidis K.T."/>
            <person name="Eloe-Fadrosh E.A."/>
            <person name="Kyrpides N.C."/>
            <person name="Woyke T."/>
        </authorList>
    </citation>
    <scope>NUCLEOTIDE SEQUENCE</scope>
    <source>
        <strain evidence="2">GVMAG-M-3300024301-20</strain>
    </source>
</reference>
<proteinExistence type="predicted"/>
<name>A0A6C0ITQ5_9ZZZZ</name>
<accession>A0A6C0ITQ5</accession>
<feature type="transmembrane region" description="Helical" evidence="1">
    <location>
        <begin position="6"/>
        <end position="25"/>
    </location>
</feature>
<organism evidence="2">
    <name type="scientific">viral metagenome</name>
    <dbReference type="NCBI Taxonomy" id="1070528"/>
    <lineage>
        <taxon>unclassified sequences</taxon>
        <taxon>metagenomes</taxon>
        <taxon>organismal metagenomes</taxon>
    </lineage>
</organism>
<keyword evidence="1" id="KW-0472">Membrane</keyword>
<keyword evidence="1" id="KW-0812">Transmembrane</keyword>
<keyword evidence="1" id="KW-1133">Transmembrane helix</keyword>
<dbReference type="EMBL" id="MN740246">
    <property type="protein sequence ID" value="QHT95796.1"/>
    <property type="molecule type" value="Genomic_DNA"/>
</dbReference>
<evidence type="ECO:0000313" key="2">
    <source>
        <dbReference type="EMBL" id="QHT95796.1"/>
    </source>
</evidence>